<sequence>MADRAVSYVCPHCSRLFKSSHLCQRHLTRTHVGLPRAYPTIVLLHGQQGPEDGLIEYASGAVVPNGDVAGGGSSVAAAAPEAAAEAGSGVVYVGGAPTLVGTSTVCPATEAVTTGAASICARVRALYDSFGDLGRARPMHMRSGLRPTRFDSPFLRTTLRHAVLANWTGSSRSSSQSLWRLMSATPDGGPAPERSCAAAITAAFKSASGSSIAIKQEQERLVYLAGWMETSLKSSSGTYAYMYRSGLKLLLEALRDAPVKHLFTPATVGVPTELVGPSRGGIFEMYEADVRKTHGERAFVLPFSLFSDGTTLPNSKAASAHPLRISAEFLPADQPREWHSLGAFPHVLALLGRGGSERAREARRELLQRALFITLDDIFKASHDGVLVDLGGDLGVWRAFPRQVCYSADYPEKRALLCLRGIGCMHQCSTCVAALPVFCDREAVDAAPREVVVTVNDQLQSHNLDSAVVRGSKAERDRLCELHSCNALPPSLSCMAGLGSRPYLLYRVFGLDVLHVLALGLARDMTVWAVEWLHAVCGGGPAIYGSLPATLTTASARAELFGRRSSVSTAFPGAFVLPGTLQSSYTGAQLRSAATMYALMVDGLFGPANWEAVKAQARFDISRRRSTRLRQDGGTVAFSAPAASAPGGAAGLPAPGTYNWEPFFQRFGDMTPQDAMTSVMAAFGRLVSDFYGYNQPSTAPTRAERAARVRQQAQDFALGMVQPLFGSKRSTKLHEALCHAADEIELREDFSMADTSLNEQKHKLEKAAYRRTNRQTASSGRQLLTVAQARVVLQREEALAARATHAAQPEEEDRTSQVSDEDSDEDSSDDGEPISTGLPLGRGFRGTRVPVEQLAKRPGLCSLAALLGLPGYAHITLLTGIHFTATYEWNALPFGRRATR</sequence>
<protein>
    <submittedName>
        <fullName evidence="1">Uncharacterized protein</fullName>
    </submittedName>
</protein>
<proteinExistence type="predicted"/>
<evidence type="ECO:0000313" key="2">
    <source>
        <dbReference type="Proteomes" id="UP000798662"/>
    </source>
</evidence>
<gene>
    <name evidence="1" type="ORF">I4F81_006446</name>
</gene>
<accession>A0ACC3C209</accession>
<reference evidence="1" key="1">
    <citation type="submission" date="2019-11" db="EMBL/GenBank/DDBJ databases">
        <title>Nori genome reveals adaptations in red seaweeds to the harsh intertidal environment.</title>
        <authorList>
            <person name="Wang D."/>
            <person name="Mao Y."/>
        </authorList>
    </citation>
    <scope>NUCLEOTIDE SEQUENCE</scope>
    <source>
        <tissue evidence="1">Gametophyte</tissue>
    </source>
</reference>
<dbReference type="EMBL" id="CM020619">
    <property type="protein sequence ID" value="KAK1863893.1"/>
    <property type="molecule type" value="Genomic_DNA"/>
</dbReference>
<organism evidence="1 2">
    <name type="scientific">Pyropia yezoensis</name>
    <name type="common">Susabi-nori</name>
    <name type="synonym">Porphyra yezoensis</name>
    <dbReference type="NCBI Taxonomy" id="2788"/>
    <lineage>
        <taxon>Eukaryota</taxon>
        <taxon>Rhodophyta</taxon>
        <taxon>Bangiophyceae</taxon>
        <taxon>Bangiales</taxon>
        <taxon>Bangiaceae</taxon>
        <taxon>Pyropia</taxon>
    </lineage>
</organism>
<name>A0ACC3C209_PYRYE</name>
<comment type="caution">
    <text evidence="1">The sequence shown here is derived from an EMBL/GenBank/DDBJ whole genome shotgun (WGS) entry which is preliminary data.</text>
</comment>
<keyword evidence="2" id="KW-1185">Reference proteome</keyword>
<dbReference type="Proteomes" id="UP000798662">
    <property type="component" value="Chromosome 2"/>
</dbReference>
<evidence type="ECO:0000313" key="1">
    <source>
        <dbReference type="EMBL" id="KAK1863893.1"/>
    </source>
</evidence>